<feature type="domain" description="L,D-TPase catalytic" evidence="9">
    <location>
        <begin position="256"/>
        <end position="383"/>
    </location>
</feature>
<protein>
    <recommendedName>
        <fullName evidence="9">L,D-TPase catalytic domain-containing protein</fullName>
    </recommendedName>
</protein>
<dbReference type="CDD" id="cd16913">
    <property type="entry name" value="YkuD_like"/>
    <property type="match status" value="1"/>
</dbReference>
<dbReference type="Pfam" id="PF17964">
    <property type="entry name" value="Big_10"/>
    <property type="match status" value="1"/>
</dbReference>
<dbReference type="PANTHER" id="PTHR30582">
    <property type="entry name" value="L,D-TRANSPEPTIDASE"/>
    <property type="match status" value="1"/>
</dbReference>
<dbReference type="Gene3D" id="2.60.40.3710">
    <property type="match status" value="1"/>
</dbReference>
<evidence type="ECO:0000256" key="3">
    <source>
        <dbReference type="ARBA" id="ARBA00022960"/>
    </source>
</evidence>
<dbReference type="GO" id="GO:0005576">
    <property type="term" value="C:extracellular region"/>
    <property type="evidence" value="ECO:0007669"/>
    <property type="project" value="TreeGrafter"/>
</dbReference>
<feature type="compositionally biased region" description="Low complexity" evidence="8">
    <location>
        <begin position="38"/>
        <end position="50"/>
    </location>
</feature>
<dbReference type="UniPathway" id="UPA00219"/>
<dbReference type="Proteomes" id="UP000192359">
    <property type="component" value="Unassembled WGS sequence"/>
</dbReference>
<evidence type="ECO:0000259" key="9">
    <source>
        <dbReference type="PROSITE" id="PS52029"/>
    </source>
</evidence>
<keyword evidence="4 7" id="KW-0573">Peptidoglycan synthesis</keyword>
<feature type="region of interest" description="Disordered" evidence="8">
    <location>
        <begin position="38"/>
        <end position="58"/>
    </location>
</feature>
<feature type="active site" description="Proton donor/acceptor" evidence="7">
    <location>
        <position position="340"/>
    </location>
</feature>
<reference evidence="10 11" key="1">
    <citation type="submission" date="2016-05" db="EMBL/GenBank/DDBJ databases">
        <title>Draft genome sequence of a porcine commensal Rothia nasimurium.</title>
        <authorList>
            <person name="Gaiser R.A."/>
            <person name="Van Baarlen P."/>
            <person name="Wells J.M."/>
        </authorList>
    </citation>
    <scope>NUCLEOTIDE SEQUENCE [LARGE SCALE GENOMIC DNA]</scope>
    <source>
        <strain evidence="10 11">PT-32</strain>
    </source>
</reference>
<evidence type="ECO:0000256" key="7">
    <source>
        <dbReference type="PROSITE-ProRule" id="PRU01373"/>
    </source>
</evidence>
<comment type="pathway">
    <text evidence="1 7">Cell wall biogenesis; peptidoglycan biosynthesis.</text>
</comment>
<dbReference type="GO" id="GO:0071555">
    <property type="term" value="P:cell wall organization"/>
    <property type="evidence" value="ECO:0007669"/>
    <property type="project" value="UniProtKB-UniRule"/>
</dbReference>
<evidence type="ECO:0000313" key="11">
    <source>
        <dbReference type="Proteomes" id="UP000192359"/>
    </source>
</evidence>
<dbReference type="PANTHER" id="PTHR30582:SF2">
    <property type="entry name" value="L,D-TRANSPEPTIDASE YCIB-RELATED"/>
    <property type="match status" value="1"/>
</dbReference>
<evidence type="ECO:0000256" key="6">
    <source>
        <dbReference type="ARBA" id="ARBA00023316"/>
    </source>
</evidence>
<dbReference type="AlphaFoldDB" id="A0A1Y1RLX7"/>
<dbReference type="SUPFAM" id="SSF141523">
    <property type="entry name" value="L,D-transpeptidase catalytic domain-like"/>
    <property type="match status" value="1"/>
</dbReference>
<dbReference type="PROSITE" id="PS52029">
    <property type="entry name" value="LD_TPASE"/>
    <property type="match status" value="1"/>
</dbReference>
<keyword evidence="6 7" id="KW-0961">Cell wall biogenesis/degradation</keyword>
<dbReference type="Pfam" id="PF03734">
    <property type="entry name" value="YkuD"/>
    <property type="match status" value="1"/>
</dbReference>
<evidence type="ECO:0000256" key="8">
    <source>
        <dbReference type="SAM" id="MobiDB-lite"/>
    </source>
</evidence>
<dbReference type="OrthoDB" id="5242354at2"/>
<evidence type="ECO:0000256" key="2">
    <source>
        <dbReference type="ARBA" id="ARBA00022679"/>
    </source>
</evidence>
<dbReference type="EMBL" id="LXWF01000043">
    <property type="protein sequence ID" value="ORC15431.1"/>
    <property type="molecule type" value="Genomic_DNA"/>
</dbReference>
<keyword evidence="2" id="KW-0808">Transferase</keyword>
<evidence type="ECO:0000256" key="4">
    <source>
        <dbReference type="ARBA" id="ARBA00022984"/>
    </source>
</evidence>
<dbReference type="Gene3D" id="2.60.40.3780">
    <property type="match status" value="1"/>
</dbReference>
<dbReference type="InterPro" id="IPR038063">
    <property type="entry name" value="Transpep_catalytic_dom"/>
</dbReference>
<dbReference type="GO" id="GO:0018104">
    <property type="term" value="P:peptidoglycan-protein cross-linking"/>
    <property type="evidence" value="ECO:0007669"/>
    <property type="project" value="TreeGrafter"/>
</dbReference>
<dbReference type="InterPro" id="IPR050979">
    <property type="entry name" value="LD-transpeptidase"/>
</dbReference>
<dbReference type="InterPro" id="IPR041280">
    <property type="entry name" value="Big_10"/>
</dbReference>
<dbReference type="GO" id="GO:0016746">
    <property type="term" value="F:acyltransferase activity"/>
    <property type="evidence" value="ECO:0007669"/>
    <property type="project" value="UniProtKB-KW"/>
</dbReference>
<dbReference type="Gene3D" id="2.40.440.10">
    <property type="entry name" value="L,D-transpeptidase catalytic domain-like"/>
    <property type="match status" value="1"/>
</dbReference>
<dbReference type="GO" id="GO:0071972">
    <property type="term" value="F:peptidoglycan L,D-transpeptidase activity"/>
    <property type="evidence" value="ECO:0007669"/>
    <property type="project" value="TreeGrafter"/>
</dbReference>
<accession>A0A1Y1RLX7</accession>
<organism evidence="10 11">
    <name type="scientific">Rothia nasimurium</name>
    <dbReference type="NCBI Taxonomy" id="85336"/>
    <lineage>
        <taxon>Bacteria</taxon>
        <taxon>Bacillati</taxon>
        <taxon>Actinomycetota</taxon>
        <taxon>Actinomycetes</taxon>
        <taxon>Micrococcales</taxon>
        <taxon>Micrococcaceae</taxon>
        <taxon>Rothia</taxon>
    </lineage>
</organism>
<dbReference type="RefSeq" id="WP_083093272.1">
    <property type="nucleotide sequence ID" value="NZ_LXWF01000043.1"/>
</dbReference>
<keyword evidence="5" id="KW-0012">Acyltransferase</keyword>
<evidence type="ECO:0000313" key="10">
    <source>
        <dbReference type="EMBL" id="ORC15431.1"/>
    </source>
</evidence>
<gene>
    <name evidence="10" type="ORF">A7979_06740</name>
</gene>
<evidence type="ECO:0000256" key="1">
    <source>
        <dbReference type="ARBA" id="ARBA00004752"/>
    </source>
</evidence>
<feature type="active site" description="Nucleophile" evidence="7">
    <location>
        <position position="359"/>
    </location>
</feature>
<name>A0A1Y1RLX7_9MICC</name>
<sequence>MVKALNSETQDAFTRRSFVTVGALGTLALAACASEDTTAASDPTSTSASPSPTPTPAATFGGAVEVYPALDEIEVNPGEKVTVTSPDSTLTRVVVVTAEGEELPGELATDGRSWTSTENMLFHSHYTVSWEATDTTGAKGEGESAFSTVSAAYEVDTLINFEDGATYGIGKIIQFNFSEPVVNKAEVEKSITVTGGGDLPGKFRWYNDYMVRYRPESTWAPNSTISVTVDIFGLEMGNGMIGNHTTTRTFKTWNKRYALADNNTKTIKMYVDDELVREAPITLGNTEWPSVIGQLVIMEKAESYYFNPGSLNLEKDDPHYYEPFWASWTSRLTSGGVFVHQALPTAWPVVGVANVSHGCIGMLPEDAKFFYDTFGVGDIVETVNTGYPQADPDDGYGDWNIPFEHYSDSNWKGNW</sequence>
<dbReference type="InterPro" id="IPR005490">
    <property type="entry name" value="LD_TPept_cat_dom"/>
</dbReference>
<keyword evidence="11" id="KW-1185">Reference proteome</keyword>
<evidence type="ECO:0000256" key="5">
    <source>
        <dbReference type="ARBA" id="ARBA00023315"/>
    </source>
</evidence>
<dbReference type="GO" id="GO:0008360">
    <property type="term" value="P:regulation of cell shape"/>
    <property type="evidence" value="ECO:0007669"/>
    <property type="project" value="UniProtKB-UniRule"/>
</dbReference>
<proteinExistence type="predicted"/>
<keyword evidence="3 7" id="KW-0133">Cell shape</keyword>
<comment type="caution">
    <text evidence="10">The sequence shown here is derived from an EMBL/GenBank/DDBJ whole genome shotgun (WGS) entry which is preliminary data.</text>
</comment>
<dbReference type="PROSITE" id="PS51257">
    <property type="entry name" value="PROKAR_LIPOPROTEIN"/>
    <property type="match status" value="1"/>
</dbReference>